<comment type="caution">
    <text evidence="1">The sequence shown here is derived from an EMBL/GenBank/DDBJ whole genome shotgun (WGS) entry which is preliminary data.</text>
</comment>
<proteinExistence type="predicted"/>
<protein>
    <submittedName>
        <fullName evidence="1">Uncharacterized protein</fullName>
    </submittedName>
</protein>
<keyword evidence="2" id="KW-1185">Reference proteome</keyword>
<reference evidence="1 2" key="1">
    <citation type="submission" date="2024-04" db="EMBL/GenBank/DDBJ databases">
        <authorList>
            <person name="Rising A."/>
            <person name="Reimegard J."/>
            <person name="Sonavane S."/>
            <person name="Akerstrom W."/>
            <person name="Nylinder S."/>
            <person name="Hedman E."/>
            <person name="Kallberg Y."/>
        </authorList>
    </citation>
    <scope>NUCLEOTIDE SEQUENCE [LARGE SCALE GENOMIC DNA]</scope>
</reference>
<name>A0AAV2AH39_9ARAC</name>
<organism evidence="1 2">
    <name type="scientific">Larinioides sclopetarius</name>
    <dbReference type="NCBI Taxonomy" id="280406"/>
    <lineage>
        <taxon>Eukaryota</taxon>
        <taxon>Metazoa</taxon>
        <taxon>Ecdysozoa</taxon>
        <taxon>Arthropoda</taxon>
        <taxon>Chelicerata</taxon>
        <taxon>Arachnida</taxon>
        <taxon>Araneae</taxon>
        <taxon>Araneomorphae</taxon>
        <taxon>Entelegynae</taxon>
        <taxon>Araneoidea</taxon>
        <taxon>Araneidae</taxon>
        <taxon>Larinioides</taxon>
    </lineage>
</organism>
<sequence>MPHWIPSMVAFGMWRQMTGCSPWLLSSLLSWLETFVTKLQLKRVATIRKVGDN</sequence>
<feature type="non-terminal residue" evidence="1">
    <location>
        <position position="53"/>
    </location>
</feature>
<dbReference type="EMBL" id="CAXIEN010000166">
    <property type="protein sequence ID" value="CAL1283351.1"/>
    <property type="molecule type" value="Genomic_DNA"/>
</dbReference>
<accession>A0AAV2AH39</accession>
<dbReference type="AlphaFoldDB" id="A0AAV2AH39"/>
<evidence type="ECO:0000313" key="2">
    <source>
        <dbReference type="Proteomes" id="UP001497382"/>
    </source>
</evidence>
<gene>
    <name evidence="1" type="ORF">LARSCL_LOCUS12548</name>
</gene>
<evidence type="ECO:0000313" key="1">
    <source>
        <dbReference type="EMBL" id="CAL1283351.1"/>
    </source>
</evidence>
<dbReference type="Proteomes" id="UP001497382">
    <property type="component" value="Unassembled WGS sequence"/>
</dbReference>